<sequence length="78" mass="8018">MHPLHVIAASPSLVTVYLTVVSVCFTVVSVRVTVVIPAKAGIHLDVALASTSGAARSKGKMDPGFRRDDGAVADACIT</sequence>
<keyword evidence="1" id="KW-1133">Transmembrane helix</keyword>
<comment type="caution">
    <text evidence="2">The sequence shown here is derived from an EMBL/GenBank/DDBJ whole genome shotgun (WGS) entry which is preliminary data.</text>
</comment>
<dbReference type="RefSeq" id="WP_146388844.1">
    <property type="nucleotide sequence ID" value="NZ_VOHK01000007.1"/>
</dbReference>
<organism evidence="2 3">
    <name type="scientific">Luteimonas marina</name>
    <dbReference type="NCBI Taxonomy" id="488485"/>
    <lineage>
        <taxon>Bacteria</taxon>
        <taxon>Pseudomonadati</taxon>
        <taxon>Pseudomonadota</taxon>
        <taxon>Gammaproteobacteria</taxon>
        <taxon>Lysobacterales</taxon>
        <taxon>Lysobacteraceae</taxon>
        <taxon>Luteimonas</taxon>
    </lineage>
</organism>
<keyword evidence="1" id="KW-0472">Membrane</keyword>
<dbReference type="EMBL" id="VOHK01000007">
    <property type="protein sequence ID" value="TWT18104.1"/>
    <property type="molecule type" value="Genomic_DNA"/>
</dbReference>
<feature type="transmembrane region" description="Helical" evidence="1">
    <location>
        <begin position="6"/>
        <end position="30"/>
    </location>
</feature>
<proteinExistence type="predicted"/>
<evidence type="ECO:0000313" key="2">
    <source>
        <dbReference type="EMBL" id="TWT18104.1"/>
    </source>
</evidence>
<dbReference type="AlphaFoldDB" id="A0A5C5TWE8"/>
<reference evidence="2 3" key="1">
    <citation type="journal article" date="2008" name="Int. J. Syst. Evol. Microbiol.">
        <title>Luteimonas marina sp. nov., isolated from seawater.</title>
        <authorList>
            <person name="Baik K.S."/>
            <person name="Park S.C."/>
            <person name="Kim M.S."/>
            <person name="Kim E.M."/>
            <person name="Park C."/>
            <person name="Chun J."/>
            <person name="Seong C.N."/>
        </authorList>
    </citation>
    <scope>NUCLEOTIDE SEQUENCE [LARGE SCALE GENOMIC DNA]</scope>
    <source>
        <strain evidence="2 3">FR1330</strain>
    </source>
</reference>
<name>A0A5C5TWE8_9GAMM</name>
<gene>
    <name evidence="2" type="ORF">FQY83_15270</name>
</gene>
<dbReference type="Proteomes" id="UP000319980">
    <property type="component" value="Unassembled WGS sequence"/>
</dbReference>
<protein>
    <submittedName>
        <fullName evidence="2">Uncharacterized protein</fullName>
    </submittedName>
</protein>
<evidence type="ECO:0000256" key="1">
    <source>
        <dbReference type="SAM" id="Phobius"/>
    </source>
</evidence>
<evidence type="ECO:0000313" key="3">
    <source>
        <dbReference type="Proteomes" id="UP000319980"/>
    </source>
</evidence>
<keyword evidence="1" id="KW-0812">Transmembrane</keyword>
<accession>A0A5C5TWE8</accession>
<keyword evidence="3" id="KW-1185">Reference proteome</keyword>